<keyword evidence="5" id="KW-0597">Phosphoprotein</keyword>
<dbReference type="InterPro" id="IPR052213">
    <property type="entry name" value="PAR3"/>
</dbReference>
<evidence type="ECO:0000256" key="7">
    <source>
        <dbReference type="ARBA" id="ARBA00022737"/>
    </source>
</evidence>
<dbReference type="PROSITE" id="PS50106">
    <property type="entry name" value="PDZ"/>
    <property type="match status" value="3"/>
</dbReference>
<evidence type="ECO:0000256" key="12">
    <source>
        <dbReference type="ARBA" id="ARBA00064457"/>
    </source>
</evidence>
<comment type="function">
    <text evidence="11">Putative adapter protein involved in asymmetrical cell division and cell polarization processes. May play a role in the formation of epithelial tight junctions.</text>
</comment>
<name>A0A8C3CXD9_CAIMO</name>
<feature type="compositionally biased region" description="Basic residues" evidence="16">
    <location>
        <begin position="126"/>
        <end position="135"/>
    </location>
</feature>
<organism evidence="18 19">
    <name type="scientific">Cairina moschata</name>
    <name type="common">Muscovy duck</name>
    <dbReference type="NCBI Taxonomy" id="8855"/>
    <lineage>
        <taxon>Eukaryota</taxon>
        <taxon>Metazoa</taxon>
        <taxon>Chordata</taxon>
        <taxon>Craniata</taxon>
        <taxon>Vertebrata</taxon>
        <taxon>Euteleostomi</taxon>
        <taxon>Archelosauria</taxon>
        <taxon>Archosauria</taxon>
        <taxon>Dinosauria</taxon>
        <taxon>Saurischia</taxon>
        <taxon>Theropoda</taxon>
        <taxon>Coelurosauria</taxon>
        <taxon>Aves</taxon>
        <taxon>Neognathae</taxon>
        <taxon>Galloanserae</taxon>
        <taxon>Anseriformes</taxon>
        <taxon>Anatidae</taxon>
        <taxon>Anatinae</taxon>
        <taxon>Cairina</taxon>
    </lineage>
</organism>
<sequence length="1356" mass="149078">MRPAALRAGPAGLPRGRGSRSAPQRSRPAAASPGPFRCRRTAGRGRRRAGGASCPALPRRSGAPGPVPCRGALAEGARRPRPRSRRCPRAAAGLGAHLPARPRRGDAQRDGAGAGAGAGDRARDRAGRRHLRRAGPGRAAPGSGAVPGRAWRRAEMKVTVCFGRTGIVVPCKDGQLRVRDLTQQALQRYRRAQEKDSTYWVNIHHLEYTDGGILDPDDVLADVVEDKDKLIAVYDEEEPHRKTDGTNGSLADRSSPDPFEAEVAAQLAAFQPIGGEIEVTPSALKLGMPLLVRRSSDPAFGPPADFHPSASHPSDHSLKHVTAGASQGSFEDGEMNLSGPTEVLSSQRTRLPVSEMTKTVEISGEGGPLGIHVVPFFSSLSGRMLGLFIRGIEENSRSRRDGLFHENECIVKINHVDLIDKTFAQAQDIFRQAMKFQSVILEVLPPYNREQYEKSAIAPLCFLHNEEEVPKTKIPPPVHPKPALKPVNLSGPGSLEAGVQSTLQQAKSPNLPRLSRKSSSPSLSPLMGFGNKKNAKKIKIDLKKGPEGLGFTVVTRESSVHGPGPIFVKNILPKGAAVKDGRLQSGDRILEVNGRDITGRTQEELVAMLRSTKQGETVCLIVARQEEAFLPRELKGEPNCSVLSPETTEQLTFEIPLNDSGSAGLGVSLKGNKSRETGADLGIFIKSVIHGGAAFKDGRLRVNDQLVAVNGESLLGKSNHEAMETLRRSMSMEGNIRGRIQLVVLRRLEAQTEDRLDQGAFKKSAFDGSHNFAAVSRRNDTILQQFVTCSPQERIQELPVSDHGSGENETPPPLPPHPTEDLLNEDYNHSPITNSAMYLTDQHINFRSLTPAKQSESINLKASKSMDLVADESKVGSLAGCKSDSSSKDFGPTLGLKKSSSLESLQTAVAEVRKNELPFHRPRPHVVRGRGCNESFRAAIDKSYDGPEDTEEDGFSDKSSHSGQEAQNIESAPPGNPEIEDVETKAKKDKKSREKEKKKEKGKPKIKEKKRKEENEDPEKKKKKGFGVMLRFGKKKEDKSGKTDQKGNPKHDVLKEEELEKMKDERERIGAKHQELRQKQLRGLLDYSTSPGGPDIDDDEVDPNYARVNHFREAYPAASIYRPSSPAVAETFVYPCDSASAPMEREHLEGLYAKINKQHYPQTPGDSGCAGGGNADRIQKLRKEYHQARREGLPFYEDDEVRTQPSDYDQHWVPGKGPDGSSYNLHFEGMERQYASLPRRGPAEPLEYLTGPRVIYKERDLPYYQGGQPAVHPSKGNYIRAPDTRVAELRYPQYYPAQPVANQHKGPLRQDVPPSPPQPHRAPAYNEIVRHRGTSPDQYQYRQQDPRQKNPMTAAV</sequence>
<evidence type="ECO:0000256" key="8">
    <source>
        <dbReference type="ARBA" id="ARBA00022949"/>
    </source>
</evidence>
<dbReference type="PANTHER" id="PTHR16484:SF4">
    <property type="entry name" value="PARTITIONING DEFECTIVE 3 HOMOLOG B"/>
    <property type="match status" value="1"/>
</dbReference>
<feature type="domain" description="PDZ" evidence="17">
    <location>
        <begin position="539"/>
        <end position="612"/>
    </location>
</feature>
<feature type="compositionally biased region" description="Basic residues" evidence="16">
    <location>
        <begin position="37"/>
        <end position="49"/>
    </location>
</feature>
<dbReference type="GO" id="GO:0012505">
    <property type="term" value="C:endomembrane system"/>
    <property type="evidence" value="ECO:0007669"/>
    <property type="project" value="UniProtKB-SubCell"/>
</dbReference>
<accession>A0A8C3CXD9</accession>
<feature type="region of interest" description="Disordered" evidence="16">
    <location>
        <begin position="472"/>
        <end position="528"/>
    </location>
</feature>
<evidence type="ECO:0000256" key="4">
    <source>
        <dbReference type="ARBA" id="ARBA00022427"/>
    </source>
</evidence>
<feature type="region of interest" description="Disordered" evidence="16">
    <location>
        <begin position="921"/>
        <end position="1076"/>
    </location>
</feature>
<protein>
    <recommendedName>
        <fullName evidence="13">Partitioning defective 3 homolog B</fullName>
    </recommendedName>
    <alternativeName>
        <fullName evidence="14">PAR3-beta</fullName>
    </alternativeName>
    <alternativeName>
        <fullName evidence="15">Partitioning defective 3-like protein</fullName>
    </alternativeName>
</protein>
<dbReference type="InterPro" id="IPR036034">
    <property type="entry name" value="PDZ_sf"/>
</dbReference>
<evidence type="ECO:0000256" key="15">
    <source>
        <dbReference type="ARBA" id="ARBA00080550"/>
    </source>
</evidence>
<dbReference type="FunFam" id="2.30.42.10:FF:000011">
    <property type="entry name" value="partitioning defective 3 homolog isoform X1"/>
    <property type="match status" value="1"/>
</dbReference>
<dbReference type="GO" id="GO:0005912">
    <property type="term" value="C:adherens junction"/>
    <property type="evidence" value="ECO:0007669"/>
    <property type="project" value="TreeGrafter"/>
</dbReference>
<keyword evidence="4" id="KW-0796">Tight junction</keyword>
<dbReference type="Gene3D" id="3.10.20.90">
    <property type="entry name" value="Phosphatidylinositol 3-kinase Catalytic Subunit, Chain A, domain 1"/>
    <property type="match status" value="1"/>
</dbReference>
<feature type="domain" description="PDZ" evidence="17">
    <location>
        <begin position="357"/>
        <end position="433"/>
    </location>
</feature>
<dbReference type="GO" id="GO:0051301">
    <property type="term" value="P:cell division"/>
    <property type="evidence" value="ECO:0007669"/>
    <property type="project" value="UniProtKB-KW"/>
</dbReference>
<dbReference type="FunFam" id="2.30.42.10:FF:000117">
    <property type="entry name" value="partitioning defective 3 homolog B isoform X2"/>
    <property type="match status" value="1"/>
</dbReference>
<feature type="compositionally biased region" description="Low complexity" evidence="16">
    <location>
        <begin position="508"/>
        <end position="526"/>
    </location>
</feature>
<dbReference type="GO" id="GO:0030010">
    <property type="term" value="P:establishment of cell polarity"/>
    <property type="evidence" value="ECO:0007669"/>
    <property type="project" value="TreeGrafter"/>
</dbReference>
<evidence type="ECO:0000256" key="1">
    <source>
        <dbReference type="ARBA" id="ARBA00004308"/>
    </source>
</evidence>
<dbReference type="FunFam" id="2.30.42.10:FF:000078">
    <property type="entry name" value="Partitioning defective 3 homolog B"/>
    <property type="match status" value="1"/>
</dbReference>
<dbReference type="Gene3D" id="2.30.42.10">
    <property type="match status" value="3"/>
</dbReference>
<feature type="compositionally biased region" description="Basic and acidic residues" evidence="16">
    <location>
        <begin position="982"/>
        <end position="1020"/>
    </location>
</feature>
<dbReference type="GO" id="GO:0045197">
    <property type="term" value="P:establishment or maintenance of epithelial cell apical/basal polarity"/>
    <property type="evidence" value="ECO:0007669"/>
    <property type="project" value="TreeGrafter"/>
</dbReference>
<evidence type="ECO:0000256" key="5">
    <source>
        <dbReference type="ARBA" id="ARBA00022553"/>
    </source>
</evidence>
<dbReference type="GO" id="GO:0035091">
    <property type="term" value="F:phosphatidylinositol binding"/>
    <property type="evidence" value="ECO:0007669"/>
    <property type="project" value="TreeGrafter"/>
</dbReference>
<feature type="compositionally biased region" description="Basic residues" evidence="16">
    <location>
        <begin position="79"/>
        <end position="88"/>
    </location>
</feature>
<proteinExistence type="inferred from homology"/>
<dbReference type="CDD" id="cd23059">
    <property type="entry name" value="PDZ3_Par3-like"/>
    <property type="match status" value="1"/>
</dbReference>
<feature type="region of interest" description="Disordered" evidence="16">
    <location>
        <begin position="299"/>
        <end position="318"/>
    </location>
</feature>
<feature type="compositionally biased region" description="Low complexity" evidence="16">
    <location>
        <begin position="1"/>
        <end position="35"/>
    </location>
</feature>
<comment type="subcellular location">
    <subcellularLocation>
        <location evidence="2">Cell junction</location>
        <location evidence="2">Tight junction</location>
    </subcellularLocation>
    <subcellularLocation>
        <location evidence="1">Endomembrane system</location>
    </subcellularLocation>
</comment>
<evidence type="ECO:0000256" key="16">
    <source>
        <dbReference type="SAM" id="MobiDB-lite"/>
    </source>
</evidence>
<dbReference type="GO" id="GO:0005923">
    <property type="term" value="C:bicellular tight junction"/>
    <property type="evidence" value="ECO:0007669"/>
    <property type="project" value="UniProtKB-SubCell"/>
</dbReference>
<evidence type="ECO:0000256" key="10">
    <source>
        <dbReference type="ARBA" id="ARBA00023306"/>
    </source>
</evidence>
<evidence type="ECO:0000256" key="6">
    <source>
        <dbReference type="ARBA" id="ARBA00022618"/>
    </source>
</evidence>
<keyword evidence="7" id="KW-0677">Repeat</keyword>
<dbReference type="SMART" id="SM00228">
    <property type="entry name" value="PDZ"/>
    <property type="match status" value="3"/>
</dbReference>
<feature type="region of interest" description="Disordered" evidence="16">
    <location>
        <begin position="799"/>
        <end position="823"/>
    </location>
</feature>
<dbReference type="Pfam" id="PF00595">
    <property type="entry name" value="PDZ"/>
    <property type="match status" value="2"/>
</dbReference>
<dbReference type="GO" id="GO:0005938">
    <property type="term" value="C:cell cortex"/>
    <property type="evidence" value="ECO:0007669"/>
    <property type="project" value="TreeGrafter"/>
</dbReference>
<keyword evidence="9" id="KW-0472">Membrane</keyword>
<evidence type="ECO:0000256" key="13">
    <source>
        <dbReference type="ARBA" id="ARBA00071372"/>
    </source>
</evidence>
<dbReference type="FunFam" id="3.10.20.90:FF:000017">
    <property type="entry name" value="partitioning defective 3 homolog isoform X2"/>
    <property type="match status" value="1"/>
</dbReference>
<reference evidence="18" key="1">
    <citation type="submission" date="2018-09" db="EMBL/GenBank/DDBJ databases">
        <title>Common duck and Muscovy duck high density SNP chip.</title>
        <authorList>
            <person name="Vignal A."/>
            <person name="Thebault N."/>
            <person name="Warren W.C."/>
        </authorList>
    </citation>
    <scope>NUCLEOTIDE SEQUENCE [LARGE SCALE GENOMIC DNA]</scope>
</reference>
<feature type="compositionally biased region" description="Polar residues" evidence="16">
    <location>
        <begin position="961"/>
        <end position="970"/>
    </location>
</feature>
<evidence type="ECO:0000259" key="17">
    <source>
        <dbReference type="PROSITE" id="PS50106"/>
    </source>
</evidence>
<dbReference type="GO" id="GO:0051660">
    <property type="term" value="P:establishment of centrosome localization"/>
    <property type="evidence" value="ECO:0007669"/>
    <property type="project" value="TreeGrafter"/>
</dbReference>
<evidence type="ECO:0000256" key="9">
    <source>
        <dbReference type="ARBA" id="ARBA00023136"/>
    </source>
</evidence>
<comment type="similarity">
    <text evidence="3">Belongs to the PAR3 family.</text>
</comment>
<keyword evidence="6" id="KW-0132">Cell division</keyword>
<evidence type="ECO:0000313" key="19">
    <source>
        <dbReference type="Proteomes" id="UP000694556"/>
    </source>
</evidence>
<keyword evidence="19" id="KW-1185">Reference proteome</keyword>
<reference evidence="18" key="3">
    <citation type="submission" date="2025-09" db="UniProtKB">
        <authorList>
            <consortium name="Ensembl"/>
        </authorList>
    </citation>
    <scope>IDENTIFICATION</scope>
</reference>
<keyword evidence="10" id="KW-0131">Cell cycle</keyword>
<feature type="domain" description="PDZ" evidence="17">
    <location>
        <begin position="654"/>
        <end position="729"/>
    </location>
</feature>
<keyword evidence="8" id="KW-0965">Cell junction</keyword>
<dbReference type="PANTHER" id="PTHR16484">
    <property type="entry name" value="PARTITIONING DEFECTIVE 3 RELATED"/>
    <property type="match status" value="1"/>
</dbReference>
<feature type="region of interest" description="Disordered" evidence="16">
    <location>
        <begin position="235"/>
        <end position="256"/>
    </location>
</feature>
<feature type="compositionally biased region" description="Basic and acidic residues" evidence="16">
    <location>
        <begin position="1035"/>
        <end position="1076"/>
    </location>
</feature>
<dbReference type="CDD" id="cd23058">
    <property type="entry name" value="PDZ2_Par3-like"/>
    <property type="match status" value="1"/>
</dbReference>
<feature type="compositionally biased region" description="Low complexity" evidence="16">
    <location>
        <begin position="136"/>
        <end position="148"/>
    </location>
</feature>
<dbReference type="GO" id="GO:0008104">
    <property type="term" value="P:intracellular protein localization"/>
    <property type="evidence" value="ECO:0007669"/>
    <property type="project" value="TreeGrafter"/>
</dbReference>
<dbReference type="InterPro" id="IPR001478">
    <property type="entry name" value="PDZ"/>
</dbReference>
<dbReference type="CDD" id="cd06691">
    <property type="entry name" value="PDZ1_Par3-like"/>
    <property type="match status" value="1"/>
</dbReference>
<reference evidence="18" key="2">
    <citation type="submission" date="2025-08" db="UniProtKB">
        <authorList>
            <consortium name="Ensembl"/>
        </authorList>
    </citation>
    <scope>IDENTIFICATION</scope>
</reference>
<evidence type="ECO:0000256" key="2">
    <source>
        <dbReference type="ARBA" id="ARBA00004435"/>
    </source>
</evidence>
<feature type="region of interest" description="Disordered" evidence="16">
    <location>
        <begin position="1299"/>
        <end position="1356"/>
    </location>
</feature>
<dbReference type="Pfam" id="PF12053">
    <property type="entry name" value="Par3_HAL_N_term"/>
    <property type="match status" value="1"/>
</dbReference>
<dbReference type="InterPro" id="IPR021922">
    <property type="entry name" value="Par3/HAL_N"/>
</dbReference>
<feature type="region of interest" description="Disordered" evidence="16">
    <location>
        <begin position="1"/>
        <end position="148"/>
    </location>
</feature>
<dbReference type="GO" id="GO:0007155">
    <property type="term" value="P:cell adhesion"/>
    <property type="evidence" value="ECO:0007669"/>
    <property type="project" value="TreeGrafter"/>
</dbReference>
<feature type="region of interest" description="Disordered" evidence="16">
    <location>
        <begin position="877"/>
        <end position="897"/>
    </location>
</feature>
<dbReference type="Proteomes" id="UP000694556">
    <property type="component" value="Chromosome 7"/>
</dbReference>
<evidence type="ECO:0000256" key="14">
    <source>
        <dbReference type="ARBA" id="ARBA00080501"/>
    </source>
</evidence>
<evidence type="ECO:0000256" key="3">
    <source>
        <dbReference type="ARBA" id="ARBA00005358"/>
    </source>
</evidence>
<dbReference type="SUPFAM" id="SSF50156">
    <property type="entry name" value="PDZ domain-like"/>
    <property type="match status" value="3"/>
</dbReference>
<evidence type="ECO:0000256" key="11">
    <source>
        <dbReference type="ARBA" id="ARBA00055389"/>
    </source>
</evidence>
<dbReference type="GO" id="GO:0016324">
    <property type="term" value="C:apical plasma membrane"/>
    <property type="evidence" value="ECO:0007669"/>
    <property type="project" value="TreeGrafter"/>
</dbReference>
<evidence type="ECO:0000313" key="18">
    <source>
        <dbReference type="Ensembl" id="ENSCMMP00000026253.1"/>
    </source>
</evidence>
<comment type="subunit">
    <text evidence="12">Interacts with PARD6B. Interacts with INSC/inscuteable.</text>
</comment>
<dbReference type="GO" id="GO:0000226">
    <property type="term" value="P:microtubule cytoskeleton organization"/>
    <property type="evidence" value="ECO:0007669"/>
    <property type="project" value="TreeGrafter"/>
</dbReference>
<dbReference type="Ensembl" id="ENSCMMT00000028699.1">
    <property type="protein sequence ID" value="ENSCMMP00000026253.1"/>
    <property type="gene ID" value="ENSCMMG00000016203.1"/>
</dbReference>